<protein>
    <submittedName>
        <fullName evidence="3">3',5'-cyclic AMP phosphodiesterase CpdA</fullName>
    </submittedName>
</protein>
<reference evidence="3" key="1">
    <citation type="submission" date="2023-07" db="EMBL/GenBank/DDBJ databases">
        <title>Genomic Encyclopedia of Type Strains, Phase IV (KMG-IV): sequencing the most valuable type-strain genomes for metagenomic binning, comparative biology and taxonomic classification.</title>
        <authorList>
            <person name="Goeker M."/>
        </authorList>
    </citation>
    <scope>NUCLEOTIDE SEQUENCE</scope>
    <source>
        <strain evidence="3">DSM 24202</strain>
    </source>
</reference>
<name>A0AAE3VK17_9BACT</name>
<evidence type="ECO:0000313" key="4">
    <source>
        <dbReference type="Proteomes" id="UP001238163"/>
    </source>
</evidence>
<feature type="signal peptide" evidence="1">
    <location>
        <begin position="1"/>
        <end position="22"/>
    </location>
</feature>
<dbReference type="InterPro" id="IPR016195">
    <property type="entry name" value="Pol/histidinol_Pase-like"/>
</dbReference>
<gene>
    <name evidence="3" type="ORF">J3R75_003666</name>
</gene>
<dbReference type="Gene3D" id="3.60.21.10">
    <property type="match status" value="1"/>
</dbReference>
<dbReference type="PANTHER" id="PTHR16509:SF1">
    <property type="entry name" value="MANGANESE-DEPENDENT ADP-RIBOSE_CDP-ALCOHOL DIPHOSPHATASE"/>
    <property type="match status" value="1"/>
</dbReference>
<dbReference type="InterPro" id="IPR029052">
    <property type="entry name" value="Metallo-depent_PP-like"/>
</dbReference>
<dbReference type="Proteomes" id="UP001238163">
    <property type="component" value="Unassembled WGS sequence"/>
</dbReference>
<comment type="caution">
    <text evidence="3">The sequence shown here is derived from an EMBL/GenBank/DDBJ whole genome shotgun (WGS) entry which is preliminary data.</text>
</comment>
<dbReference type="RefSeq" id="WP_307264522.1">
    <property type="nucleotide sequence ID" value="NZ_JAUSVL010000001.1"/>
</dbReference>
<feature type="domain" description="Calcineurin-like phosphoesterase" evidence="2">
    <location>
        <begin position="30"/>
        <end position="247"/>
    </location>
</feature>
<dbReference type="EMBL" id="JAUSVL010000001">
    <property type="protein sequence ID" value="MDQ0291559.1"/>
    <property type="molecule type" value="Genomic_DNA"/>
</dbReference>
<proteinExistence type="predicted"/>
<organism evidence="3 4">
    <name type="scientific">Oligosphaera ethanolica</name>
    <dbReference type="NCBI Taxonomy" id="760260"/>
    <lineage>
        <taxon>Bacteria</taxon>
        <taxon>Pseudomonadati</taxon>
        <taxon>Lentisphaerota</taxon>
        <taxon>Oligosphaeria</taxon>
        <taxon>Oligosphaerales</taxon>
        <taxon>Oligosphaeraceae</taxon>
        <taxon>Oligosphaera</taxon>
    </lineage>
</organism>
<evidence type="ECO:0000313" key="3">
    <source>
        <dbReference type="EMBL" id="MDQ0291559.1"/>
    </source>
</evidence>
<dbReference type="Gene3D" id="3.20.20.140">
    <property type="entry name" value="Metal-dependent hydrolases"/>
    <property type="match status" value="1"/>
</dbReference>
<dbReference type="InterPro" id="IPR004843">
    <property type="entry name" value="Calcineurin-like_PHP"/>
</dbReference>
<dbReference type="NCBIfam" id="NF038032">
    <property type="entry name" value="CehA_McbA_metalo"/>
    <property type="match status" value="1"/>
</dbReference>
<sequence>MPSRRAILVVAALLLSAVCALAQVDKPLVRFGLIADPQYADQDSKLGRNYRQAKDMYRQTLARLNQEPDLAFIMVLGDIIDGAKDDDMAQMLALAADSRVPVKFLAGNHDLQRHSEEQLKAFFGVDDLFYDFAAGGVRFVVINSQDVSLVADEASGRQQAAKDFLAAHNGVQFNSYDGMLSAERKQWLRDKLEAANTAGEDVVVFSHAPVWYLASSSRDLMWDHMEMLAVLDGCPRLRGFFAGHNHRGGLSPRRRVLHKTVKALVNASEPTACVVSMYQDRLDIRGIGAESDYAHPYDFAPVLVRGHAVPGAYVMANTGEITKAGNDGSFSLTLALPGVYCLKAVADGMADAYLPMLQLPVAEELHFAMTPEPGRRVVHGILASPAQLTITDDGQPVRSFDLAGNPYGGLTPPKPGMWHQNNRHYWTMGEYAFSARGEVKISHMHEHPLLRERGWYKGDFHAHIIHGENIYKSNVQHLAAICQAEGYDWMYLAGSFANDRAIADYQGIAEALSHERFLLRLNMEYPKTIYGHVGNVGVPPLTMPFDPEKRSNFAQAREYIYQAGGVAIPVHPLYTGAMRKDKDSGRELSWMSGRDNALWLLCEPDMMPCLDLFYMSGSLSRTEKYWYSLLNRGYRIACSASSDAAYDVGRTPASGRGATFVKADALTEAAIVRAFQERRTMVSWNSAALIIDIDGKSSGDIIRPAGKHQLSVDAYNVPGREGHLRIMRNGNVFAEKTLRFPDDGHVRLEWPLAEQENCWYLAIMTPPGKQEIAAAASPIYFRHDDFVPPEVLPFPKELPADLRDRIKFMTLDEIVSPAVFDEIADRLRALAKQP</sequence>
<dbReference type="AlphaFoldDB" id="A0AAE3VK17"/>
<dbReference type="PANTHER" id="PTHR16509">
    <property type="match status" value="1"/>
</dbReference>
<accession>A0AAE3VK17</accession>
<keyword evidence="4" id="KW-1185">Reference proteome</keyword>
<dbReference type="SUPFAM" id="SSF89550">
    <property type="entry name" value="PHP domain-like"/>
    <property type="match status" value="1"/>
</dbReference>
<feature type="chain" id="PRO_5042276517" evidence="1">
    <location>
        <begin position="23"/>
        <end position="834"/>
    </location>
</feature>
<evidence type="ECO:0000256" key="1">
    <source>
        <dbReference type="SAM" id="SignalP"/>
    </source>
</evidence>
<keyword evidence="1" id="KW-0732">Signal</keyword>
<evidence type="ECO:0000259" key="2">
    <source>
        <dbReference type="Pfam" id="PF00149"/>
    </source>
</evidence>
<dbReference type="SUPFAM" id="SSF56300">
    <property type="entry name" value="Metallo-dependent phosphatases"/>
    <property type="match status" value="1"/>
</dbReference>
<dbReference type="Pfam" id="PF00149">
    <property type="entry name" value="Metallophos"/>
    <property type="match status" value="1"/>
</dbReference>
<dbReference type="GO" id="GO:0016787">
    <property type="term" value="F:hydrolase activity"/>
    <property type="evidence" value="ECO:0007669"/>
    <property type="project" value="InterPro"/>
</dbReference>